<organism evidence="10 11">
    <name type="scientific">Zunongwangia endophytica</name>
    <dbReference type="NCBI Taxonomy" id="1808945"/>
    <lineage>
        <taxon>Bacteria</taxon>
        <taxon>Pseudomonadati</taxon>
        <taxon>Bacteroidota</taxon>
        <taxon>Flavobacteriia</taxon>
        <taxon>Flavobacteriales</taxon>
        <taxon>Flavobacteriaceae</taxon>
        <taxon>Zunongwangia</taxon>
    </lineage>
</organism>
<evidence type="ECO:0000256" key="1">
    <source>
        <dbReference type="ARBA" id="ARBA00004651"/>
    </source>
</evidence>
<protein>
    <submittedName>
        <fullName evidence="10">Multidrug effflux MFS transporter</fullName>
    </submittedName>
</protein>
<feature type="transmembrane region" description="Helical" evidence="8">
    <location>
        <begin position="140"/>
        <end position="163"/>
    </location>
</feature>
<feature type="transmembrane region" description="Helical" evidence="8">
    <location>
        <begin position="220"/>
        <end position="238"/>
    </location>
</feature>
<feature type="transmembrane region" description="Helical" evidence="8">
    <location>
        <begin position="258"/>
        <end position="277"/>
    </location>
</feature>
<dbReference type="Gene3D" id="1.20.1720.10">
    <property type="entry name" value="Multidrug resistance protein D"/>
    <property type="match status" value="1"/>
</dbReference>
<dbReference type="RefSeq" id="WP_290236729.1">
    <property type="nucleotide sequence ID" value="NZ_JAUFPZ010000002.1"/>
</dbReference>
<dbReference type="PROSITE" id="PS50850">
    <property type="entry name" value="MFS"/>
    <property type="match status" value="1"/>
</dbReference>
<evidence type="ECO:0000313" key="11">
    <source>
        <dbReference type="Proteomes" id="UP001595793"/>
    </source>
</evidence>
<dbReference type="InterPro" id="IPR011701">
    <property type="entry name" value="MFS"/>
</dbReference>
<keyword evidence="11" id="KW-1185">Reference proteome</keyword>
<dbReference type="PANTHER" id="PTHR23502:SF132">
    <property type="entry name" value="POLYAMINE TRANSPORTER 2-RELATED"/>
    <property type="match status" value="1"/>
</dbReference>
<evidence type="ECO:0000259" key="9">
    <source>
        <dbReference type="PROSITE" id="PS50850"/>
    </source>
</evidence>
<reference evidence="11" key="1">
    <citation type="journal article" date="2019" name="Int. J. Syst. Evol. Microbiol.">
        <title>The Global Catalogue of Microorganisms (GCM) 10K type strain sequencing project: providing services to taxonomists for standard genome sequencing and annotation.</title>
        <authorList>
            <consortium name="The Broad Institute Genomics Platform"/>
            <consortium name="The Broad Institute Genome Sequencing Center for Infectious Disease"/>
            <person name="Wu L."/>
            <person name="Ma J."/>
        </authorList>
    </citation>
    <scope>NUCLEOTIDE SEQUENCE [LARGE SCALE GENOMIC DNA]</scope>
    <source>
        <strain evidence="11">CECT 9128</strain>
    </source>
</reference>
<feature type="transmembrane region" description="Helical" evidence="8">
    <location>
        <begin position="284"/>
        <end position="303"/>
    </location>
</feature>
<feature type="transmembrane region" description="Helical" evidence="8">
    <location>
        <begin position="14"/>
        <end position="31"/>
    </location>
</feature>
<dbReference type="Proteomes" id="UP001595793">
    <property type="component" value="Unassembled WGS sequence"/>
</dbReference>
<sequence>MNYTPGERNKKKEYIILVVLGTLIALGPFSIDSYLPGFENIAKDFNITVSRVGLTLTSYFIGISLGQMAYGPIMDKFGRKRPLQIGLLLYILAAVACYFSGNLTSLIIARFFLALGASAGMVASKAIVRDIFPVEEVAGAISILMLIMGGAPIIAPTIGGLIIQSYGWPIVFIFMGGFAVLMLISVSSFLPESITPDSNVQLTPKSVLKNYYSILTHSKFLNFAFAGSFAIGAMFAYISSAPKLFMNIFDLSQSEFGILFGVNAGGLILGSQINRIALKKFKTLDITLFNSVALVILSVLFLLDGFFGPDYYTTLVLIFLILFLLGFQNPNTTALSLEPFTKRAGRASALIGSLKMVLGACASFAVSLFHSNSIVPLGIILTGALAISSILLFQFSFKEKKLSKSVKLNN</sequence>
<evidence type="ECO:0000256" key="4">
    <source>
        <dbReference type="ARBA" id="ARBA00022475"/>
    </source>
</evidence>
<name>A0ABV8HCA4_9FLAO</name>
<comment type="subcellular location">
    <subcellularLocation>
        <location evidence="1">Cell membrane</location>
        <topology evidence="1">Multi-pass membrane protein</topology>
    </subcellularLocation>
</comment>
<feature type="domain" description="Major facilitator superfamily (MFS) profile" evidence="9">
    <location>
        <begin position="14"/>
        <end position="401"/>
    </location>
</feature>
<feature type="transmembrane region" description="Helical" evidence="8">
    <location>
        <begin position="374"/>
        <end position="397"/>
    </location>
</feature>
<feature type="transmembrane region" description="Helical" evidence="8">
    <location>
        <begin position="169"/>
        <end position="190"/>
    </location>
</feature>
<dbReference type="PANTHER" id="PTHR23502">
    <property type="entry name" value="MAJOR FACILITATOR SUPERFAMILY"/>
    <property type="match status" value="1"/>
</dbReference>
<feature type="transmembrane region" description="Helical" evidence="8">
    <location>
        <begin position="309"/>
        <end position="327"/>
    </location>
</feature>
<keyword evidence="4" id="KW-1003">Cell membrane</keyword>
<dbReference type="NCBIfam" id="TIGR00710">
    <property type="entry name" value="efflux_Bcr_CflA"/>
    <property type="match status" value="1"/>
</dbReference>
<evidence type="ECO:0000256" key="8">
    <source>
        <dbReference type="SAM" id="Phobius"/>
    </source>
</evidence>
<feature type="transmembrane region" description="Helical" evidence="8">
    <location>
        <begin position="51"/>
        <end position="70"/>
    </location>
</feature>
<dbReference type="InterPro" id="IPR004812">
    <property type="entry name" value="Efflux_drug-R_Bcr/CmlA"/>
</dbReference>
<keyword evidence="6 8" id="KW-1133">Transmembrane helix</keyword>
<evidence type="ECO:0000313" key="10">
    <source>
        <dbReference type="EMBL" id="MFC4029016.1"/>
    </source>
</evidence>
<gene>
    <name evidence="10" type="ORF">ACFOS1_16455</name>
</gene>
<evidence type="ECO:0000256" key="5">
    <source>
        <dbReference type="ARBA" id="ARBA00022692"/>
    </source>
</evidence>
<feature type="transmembrane region" description="Helical" evidence="8">
    <location>
        <begin position="347"/>
        <end position="368"/>
    </location>
</feature>
<feature type="transmembrane region" description="Helical" evidence="8">
    <location>
        <begin position="107"/>
        <end position="128"/>
    </location>
</feature>
<keyword evidence="3" id="KW-0813">Transport</keyword>
<dbReference type="Pfam" id="PF07690">
    <property type="entry name" value="MFS_1"/>
    <property type="match status" value="1"/>
</dbReference>
<dbReference type="EMBL" id="JBHSAS010000012">
    <property type="protein sequence ID" value="MFC4029016.1"/>
    <property type="molecule type" value="Genomic_DNA"/>
</dbReference>
<proteinExistence type="inferred from homology"/>
<dbReference type="CDD" id="cd17320">
    <property type="entry name" value="MFS_MdfA_MDR_like"/>
    <property type="match status" value="1"/>
</dbReference>
<evidence type="ECO:0000256" key="3">
    <source>
        <dbReference type="ARBA" id="ARBA00022448"/>
    </source>
</evidence>
<accession>A0ABV8HCA4</accession>
<comment type="caution">
    <text evidence="10">The sequence shown here is derived from an EMBL/GenBank/DDBJ whole genome shotgun (WGS) entry which is preliminary data.</text>
</comment>
<dbReference type="InterPro" id="IPR036259">
    <property type="entry name" value="MFS_trans_sf"/>
</dbReference>
<evidence type="ECO:0000256" key="7">
    <source>
        <dbReference type="ARBA" id="ARBA00023136"/>
    </source>
</evidence>
<feature type="transmembrane region" description="Helical" evidence="8">
    <location>
        <begin position="82"/>
        <end position="101"/>
    </location>
</feature>
<evidence type="ECO:0000256" key="6">
    <source>
        <dbReference type="ARBA" id="ARBA00022989"/>
    </source>
</evidence>
<keyword evidence="5 8" id="KW-0812">Transmembrane</keyword>
<evidence type="ECO:0000256" key="2">
    <source>
        <dbReference type="ARBA" id="ARBA00006236"/>
    </source>
</evidence>
<dbReference type="InterPro" id="IPR020846">
    <property type="entry name" value="MFS_dom"/>
</dbReference>
<keyword evidence="7 8" id="KW-0472">Membrane</keyword>
<comment type="similarity">
    <text evidence="2">Belongs to the major facilitator superfamily. Bcr/CmlA family.</text>
</comment>
<dbReference type="SUPFAM" id="SSF103473">
    <property type="entry name" value="MFS general substrate transporter"/>
    <property type="match status" value="1"/>
</dbReference>